<evidence type="ECO:0000313" key="10">
    <source>
        <dbReference type="Proteomes" id="UP000730482"/>
    </source>
</evidence>
<dbReference type="RefSeq" id="WP_212010399.1">
    <property type="nucleotide sequence ID" value="NZ_JAAFYZ010000056.1"/>
</dbReference>
<dbReference type="InterPro" id="IPR018117">
    <property type="entry name" value="C5_DNA_meth_AS"/>
</dbReference>
<dbReference type="NCBIfam" id="TIGR00675">
    <property type="entry name" value="dcm"/>
    <property type="match status" value="1"/>
</dbReference>
<evidence type="ECO:0000256" key="3">
    <source>
        <dbReference type="ARBA" id="ARBA00022691"/>
    </source>
</evidence>
<sequence>MITIGSLCSGYGGLDMAAKSVLGGRVVWHAENQVHAAMVLAARWPDVPNLGDITAVDWDAVAPVDVIVAGFPCQDISTAGKGAGIEGERSGIWRNVAEAVRILQPAFVFLENVAALRGRGLDRVVGDLAGIGYDAAWLCLRASDVGAPHQRNRMFLLAWPADPEGVGHGDARTQGGQGLQPAVVPSGDPLPVPDAEGDRRHQGFTRAEVRHREGVSGRTGHPAADADRERAHRARIERPGRRAEPAHGGHTVADPDGDRLVSAHGPESLADRDEVPGSRTAAVDWAEYTAAVRRWEALTRPAPRPLEPNTRGDMRLSARFVEWMMGLPDGFVVDVPDLPRTAAFRILGNGVVPQQAAEALRLLLTDSVGEVA</sequence>
<gene>
    <name evidence="9" type="ORF">KGQ19_18300</name>
</gene>
<dbReference type="InterPro" id="IPR001525">
    <property type="entry name" value="C5_MeTfrase"/>
</dbReference>
<dbReference type="GO" id="GO:0032259">
    <property type="term" value="P:methylation"/>
    <property type="evidence" value="ECO:0007669"/>
    <property type="project" value="UniProtKB-KW"/>
</dbReference>
<reference evidence="9 10" key="1">
    <citation type="submission" date="2020-02" db="EMBL/GenBank/DDBJ databases">
        <title>Acidophilic actinobacteria isolated from forest soil.</title>
        <authorList>
            <person name="Golinska P."/>
        </authorList>
    </citation>
    <scope>NUCLEOTIDE SEQUENCE [LARGE SCALE GENOMIC DNA]</scope>
    <source>
        <strain evidence="9 10">NL8</strain>
    </source>
</reference>
<comment type="caution">
    <text evidence="9">The sequence shown here is derived from an EMBL/GenBank/DDBJ whole genome shotgun (WGS) entry which is preliminary data.</text>
</comment>
<proteinExistence type="inferred from homology"/>
<dbReference type="InterPro" id="IPR050750">
    <property type="entry name" value="C5-MTase"/>
</dbReference>
<name>A0ABS5KRZ6_9ACTN</name>
<keyword evidence="1 5" id="KW-0489">Methyltransferase</keyword>
<evidence type="ECO:0000256" key="7">
    <source>
        <dbReference type="RuleBase" id="RU000417"/>
    </source>
</evidence>
<dbReference type="PANTHER" id="PTHR46098">
    <property type="entry name" value="TRNA (CYTOSINE(38)-C(5))-METHYLTRANSFERASE"/>
    <property type="match status" value="1"/>
</dbReference>
<dbReference type="Proteomes" id="UP000730482">
    <property type="component" value="Unassembled WGS sequence"/>
</dbReference>
<feature type="compositionally biased region" description="Basic and acidic residues" evidence="8">
    <location>
        <begin position="224"/>
        <end position="247"/>
    </location>
</feature>
<dbReference type="PRINTS" id="PR00105">
    <property type="entry name" value="C5METTRFRASE"/>
</dbReference>
<accession>A0ABS5KRZ6</accession>
<dbReference type="PROSITE" id="PS51679">
    <property type="entry name" value="SAM_MT_C5"/>
    <property type="match status" value="1"/>
</dbReference>
<evidence type="ECO:0000256" key="1">
    <source>
        <dbReference type="ARBA" id="ARBA00022603"/>
    </source>
</evidence>
<keyword evidence="4" id="KW-0680">Restriction system</keyword>
<dbReference type="PROSITE" id="PS00094">
    <property type="entry name" value="C5_MTASE_1"/>
    <property type="match status" value="1"/>
</dbReference>
<feature type="region of interest" description="Disordered" evidence="8">
    <location>
        <begin position="166"/>
        <end position="276"/>
    </location>
</feature>
<evidence type="ECO:0000313" key="9">
    <source>
        <dbReference type="EMBL" id="MBS2548821.1"/>
    </source>
</evidence>
<evidence type="ECO:0000256" key="4">
    <source>
        <dbReference type="ARBA" id="ARBA00022747"/>
    </source>
</evidence>
<comment type="similarity">
    <text evidence="5 6">Belongs to the class I-like SAM-binding methyltransferase superfamily. C5-methyltransferase family.</text>
</comment>
<dbReference type="EC" id="2.1.1.37" evidence="7"/>
<dbReference type="SUPFAM" id="SSF53335">
    <property type="entry name" value="S-adenosyl-L-methionine-dependent methyltransferases"/>
    <property type="match status" value="1"/>
</dbReference>
<dbReference type="Pfam" id="PF00145">
    <property type="entry name" value="DNA_methylase"/>
    <property type="match status" value="1"/>
</dbReference>
<evidence type="ECO:0000256" key="6">
    <source>
        <dbReference type="RuleBase" id="RU000416"/>
    </source>
</evidence>
<organism evidence="9 10">
    <name type="scientific">Catenulispora pinistramenti</name>
    <dbReference type="NCBI Taxonomy" id="2705254"/>
    <lineage>
        <taxon>Bacteria</taxon>
        <taxon>Bacillati</taxon>
        <taxon>Actinomycetota</taxon>
        <taxon>Actinomycetes</taxon>
        <taxon>Catenulisporales</taxon>
        <taxon>Catenulisporaceae</taxon>
        <taxon>Catenulispora</taxon>
    </lineage>
</organism>
<dbReference type="EMBL" id="JAAFYZ010000056">
    <property type="protein sequence ID" value="MBS2548821.1"/>
    <property type="molecule type" value="Genomic_DNA"/>
</dbReference>
<feature type="active site" evidence="5">
    <location>
        <position position="73"/>
    </location>
</feature>
<dbReference type="PANTHER" id="PTHR46098:SF1">
    <property type="entry name" value="TRNA (CYTOSINE(38)-C(5))-METHYLTRANSFERASE"/>
    <property type="match status" value="1"/>
</dbReference>
<evidence type="ECO:0000256" key="8">
    <source>
        <dbReference type="SAM" id="MobiDB-lite"/>
    </source>
</evidence>
<dbReference type="Gene3D" id="3.40.50.150">
    <property type="entry name" value="Vaccinia Virus protein VP39"/>
    <property type="match status" value="1"/>
</dbReference>
<dbReference type="InterPro" id="IPR029063">
    <property type="entry name" value="SAM-dependent_MTases_sf"/>
</dbReference>
<comment type="catalytic activity">
    <reaction evidence="7">
        <text>a 2'-deoxycytidine in DNA + S-adenosyl-L-methionine = a 5-methyl-2'-deoxycytidine in DNA + S-adenosyl-L-homocysteine + H(+)</text>
        <dbReference type="Rhea" id="RHEA:13681"/>
        <dbReference type="Rhea" id="RHEA-COMP:11369"/>
        <dbReference type="Rhea" id="RHEA-COMP:11370"/>
        <dbReference type="ChEBI" id="CHEBI:15378"/>
        <dbReference type="ChEBI" id="CHEBI:57856"/>
        <dbReference type="ChEBI" id="CHEBI:59789"/>
        <dbReference type="ChEBI" id="CHEBI:85452"/>
        <dbReference type="ChEBI" id="CHEBI:85454"/>
        <dbReference type="EC" id="2.1.1.37"/>
    </reaction>
</comment>
<dbReference type="GO" id="GO:0008168">
    <property type="term" value="F:methyltransferase activity"/>
    <property type="evidence" value="ECO:0007669"/>
    <property type="project" value="UniProtKB-KW"/>
</dbReference>
<keyword evidence="3 5" id="KW-0949">S-adenosyl-L-methionine</keyword>
<protein>
    <recommendedName>
        <fullName evidence="7">Cytosine-specific methyltransferase</fullName>
        <ecNumber evidence="7">2.1.1.37</ecNumber>
    </recommendedName>
</protein>
<evidence type="ECO:0000256" key="2">
    <source>
        <dbReference type="ARBA" id="ARBA00022679"/>
    </source>
</evidence>
<evidence type="ECO:0000256" key="5">
    <source>
        <dbReference type="PROSITE-ProRule" id="PRU01016"/>
    </source>
</evidence>
<keyword evidence="10" id="KW-1185">Reference proteome</keyword>
<keyword evidence="2 5" id="KW-0808">Transferase</keyword>
<feature type="compositionally biased region" description="Basic and acidic residues" evidence="8">
    <location>
        <begin position="196"/>
        <end position="215"/>
    </location>
</feature>